<feature type="region of interest" description="Disordered" evidence="2">
    <location>
        <begin position="394"/>
        <end position="447"/>
    </location>
</feature>
<dbReference type="Gene3D" id="2.20.230.10">
    <property type="entry name" value="Resuscitation-promoting factor rpfb"/>
    <property type="match status" value="1"/>
</dbReference>
<evidence type="ECO:0000313" key="4">
    <source>
        <dbReference type="EMBL" id="TXC90106.1"/>
    </source>
</evidence>
<dbReference type="SMART" id="SM01208">
    <property type="entry name" value="G5"/>
    <property type="match status" value="1"/>
</dbReference>
<name>A0A5C6VZK8_9BACI</name>
<evidence type="ECO:0000313" key="5">
    <source>
        <dbReference type="Proteomes" id="UP000321363"/>
    </source>
</evidence>
<proteinExistence type="predicted"/>
<evidence type="ECO:0000256" key="2">
    <source>
        <dbReference type="SAM" id="MobiDB-lite"/>
    </source>
</evidence>
<dbReference type="Pfam" id="PF07501">
    <property type="entry name" value="G5"/>
    <property type="match status" value="1"/>
</dbReference>
<dbReference type="EMBL" id="VOQF01000007">
    <property type="protein sequence ID" value="TXC90106.1"/>
    <property type="molecule type" value="Genomic_DNA"/>
</dbReference>
<organism evidence="4 5">
    <name type="scientific">Metabacillus litoralis</name>
    <dbReference type="NCBI Taxonomy" id="152268"/>
    <lineage>
        <taxon>Bacteria</taxon>
        <taxon>Bacillati</taxon>
        <taxon>Bacillota</taxon>
        <taxon>Bacilli</taxon>
        <taxon>Bacillales</taxon>
        <taxon>Bacillaceae</taxon>
        <taxon>Metabacillus</taxon>
    </lineage>
</organism>
<dbReference type="Proteomes" id="UP000321363">
    <property type="component" value="Unassembled WGS sequence"/>
</dbReference>
<accession>A0A5C6VZK8</accession>
<evidence type="ECO:0000256" key="1">
    <source>
        <dbReference type="ARBA" id="ARBA00022729"/>
    </source>
</evidence>
<dbReference type="InterPro" id="IPR007391">
    <property type="entry name" value="Vancomycin_resist_VanW"/>
</dbReference>
<evidence type="ECO:0000259" key="3">
    <source>
        <dbReference type="PROSITE" id="PS51109"/>
    </source>
</evidence>
<sequence length="447" mass="50038">MNVNKGVKLFVVLLLSVIYLISFSHIGVKAFDLIANKGTFEPGTQIASVTIENLSNDQAAQELNDEITEWFASEYLQISINEQNMVIDQDFFVIDIPSTLDAVVNGKNNPLVVSINQEVYEADLRSELGDRYTTIDHTQLQSVFLNAISGLAAEQQFYSIQAYVKGDLNSIATENFVSVPSEIDQIQPLIDSIGSISVPAQSQVSLLELTKDITKPSEVGLNIVASALYKTILLTNFEVVERHTSLELSEKIELGYEASVIPSKLDLKWFNPNKNDYTIDFQLTNSVLHVTVNGAPFLYKYELKLSEQTSYPPKRIIRYTSLLDENEENVVEEGKEGLYIIVTRNVFDLDGGLIETEQISEDFYPPTYKIIETGLINNLLKTENQEDIINSDSINGEALNQDENEEVTTGSNQNEEQADSKSQESDADHNTNQDTVIWENPSKVIEK</sequence>
<dbReference type="PANTHER" id="PTHR35788">
    <property type="entry name" value="EXPORTED PROTEIN-RELATED"/>
    <property type="match status" value="1"/>
</dbReference>
<keyword evidence="1" id="KW-0732">Signal</keyword>
<feature type="compositionally biased region" description="Basic and acidic residues" evidence="2">
    <location>
        <begin position="418"/>
        <end position="431"/>
    </location>
</feature>
<dbReference type="Pfam" id="PF04294">
    <property type="entry name" value="VanW"/>
    <property type="match status" value="1"/>
</dbReference>
<dbReference type="InterPro" id="IPR052913">
    <property type="entry name" value="Glycopeptide_resist_protein"/>
</dbReference>
<dbReference type="OrthoDB" id="2691125at2"/>
<gene>
    <name evidence="4" type="ORF">FS935_13660</name>
</gene>
<protein>
    <recommendedName>
        <fullName evidence="3">G5 domain-containing protein</fullName>
    </recommendedName>
</protein>
<dbReference type="InterPro" id="IPR011098">
    <property type="entry name" value="G5_dom"/>
</dbReference>
<dbReference type="PANTHER" id="PTHR35788:SF1">
    <property type="entry name" value="EXPORTED PROTEIN"/>
    <property type="match status" value="1"/>
</dbReference>
<keyword evidence="5" id="KW-1185">Reference proteome</keyword>
<dbReference type="PROSITE" id="PS51109">
    <property type="entry name" value="G5"/>
    <property type="match status" value="1"/>
</dbReference>
<reference evidence="4 5" key="1">
    <citation type="journal article" date="2005" name="Int. J. Syst. Evol. Microbiol.">
        <title>Bacillus litoralis sp. nov., isolated from a tidal flat of the Yellow Sea in Korea.</title>
        <authorList>
            <person name="Yoon J.H."/>
            <person name="Oh T.K."/>
        </authorList>
    </citation>
    <scope>NUCLEOTIDE SEQUENCE [LARGE SCALE GENOMIC DNA]</scope>
    <source>
        <strain evidence="4 5">SW-211</strain>
    </source>
</reference>
<dbReference type="RefSeq" id="WP_146949176.1">
    <property type="nucleotide sequence ID" value="NZ_VOQF01000007.1"/>
</dbReference>
<comment type="caution">
    <text evidence="4">The sequence shown here is derived from an EMBL/GenBank/DDBJ whole genome shotgun (WGS) entry which is preliminary data.</text>
</comment>
<feature type="domain" description="G5" evidence="3">
    <location>
        <begin position="297"/>
        <end position="377"/>
    </location>
</feature>
<dbReference type="AlphaFoldDB" id="A0A5C6VZK8"/>